<dbReference type="Proteomes" id="UP000316079">
    <property type="component" value="Unassembled WGS sequence"/>
</dbReference>
<protein>
    <submittedName>
        <fullName evidence="2">Uncharacterized protein</fullName>
    </submittedName>
</protein>
<dbReference type="PROSITE" id="PS51257">
    <property type="entry name" value="PROKAR_LIPOPROTEIN"/>
    <property type="match status" value="1"/>
</dbReference>
<feature type="signal peptide" evidence="1">
    <location>
        <begin position="1"/>
        <end position="27"/>
    </location>
</feature>
<evidence type="ECO:0000313" key="3">
    <source>
        <dbReference type="Proteomes" id="UP000316079"/>
    </source>
</evidence>
<comment type="caution">
    <text evidence="2">The sequence shown here is derived from an EMBL/GenBank/DDBJ whole genome shotgun (WGS) entry which is preliminary data.</text>
</comment>
<dbReference type="EMBL" id="SRMA01023920">
    <property type="protein sequence ID" value="TRZ02520.1"/>
    <property type="molecule type" value="Genomic_DNA"/>
</dbReference>
<evidence type="ECO:0000313" key="2">
    <source>
        <dbReference type="EMBL" id="TRZ02520.1"/>
    </source>
</evidence>
<evidence type="ECO:0000256" key="1">
    <source>
        <dbReference type="SAM" id="SignalP"/>
    </source>
</evidence>
<keyword evidence="1" id="KW-0732">Signal</keyword>
<accession>A0A553RK29</accession>
<sequence>MRTCSRCFALFSPALLFLFACPRLSRTSGTSGLTTKKNDMMMSIMTLSLV</sequence>
<organism evidence="2 3">
    <name type="scientific">Danionella cerebrum</name>
    <dbReference type="NCBI Taxonomy" id="2873325"/>
    <lineage>
        <taxon>Eukaryota</taxon>
        <taxon>Metazoa</taxon>
        <taxon>Chordata</taxon>
        <taxon>Craniata</taxon>
        <taxon>Vertebrata</taxon>
        <taxon>Euteleostomi</taxon>
        <taxon>Actinopterygii</taxon>
        <taxon>Neopterygii</taxon>
        <taxon>Teleostei</taxon>
        <taxon>Ostariophysi</taxon>
        <taxon>Cypriniformes</taxon>
        <taxon>Danionidae</taxon>
        <taxon>Danioninae</taxon>
        <taxon>Danionella</taxon>
    </lineage>
</organism>
<name>A0A553RK29_9TELE</name>
<gene>
    <name evidence="2" type="ORF">DNTS_026575</name>
</gene>
<feature type="chain" id="PRO_5021948303" evidence="1">
    <location>
        <begin position="28"/>
        <end position="50"/>
    </location>
</feature>
<keyword evidence="3" id="KW-1185">Reference proteome</keyword>
<reference evidence="2 3" key="1">
    <citation type="journal article" date="2019" name="Sci. Data">
        <title>Hybrid genome assembly and annotation of Danionella translucida.</title>
        <authorList>
            <person name="Kadobianskyi M."/>
            <person name="Schulze L."/>
            <person name="Schuelke M."/>
            <person name="Judkewitz B."/>
        </authorList>
    </citation>
    <scope>NUCLEOTIDE SEQUENCE [LARGE SCALE GENOMIC DNA]</scope>
    <source>
        <strain evidence="2 3">Bolton</strain>
    </source>
</reference>
<proteinExistence type="predicted"/>
<dbReference type="AlphaFoldDB" id="A0A553RK29"/>